<accession>A0A2X3KKD1</accession>
<evidence type="ECO:0000313" key="2">
    <source>
        <dbReference type="EMBL" id="SQD93091.1"/>
    </source>
</evidence>
<dbReference type="EMBL" id="LS483254">
    <property type="protein sequence ID" value="SQD93091.1"/>
    <property type="molecule type" value="Genomic_DNA"/>
</dbReference>
<keyword evidence="1" id="KW-0732">Signal</keyword>
<evidence type="ECO:0000256" key="1">
    <source>
        <dbReference type="SAM" id="SignalP"/>
    </source>
</evidence>
<sequence>MKVRTLTVGMLALGLLVGVAGMAQVTQGSTAQFTVPTLIRLSLTTSTVNFGALTEDDYDLGFKDLYTAQGIQIWSNKSWTLTVAADAATWTGPWAKPSTDLQWRAVTSDGRVTSFENTFTGLTSGATQVAAGTRGGNIQLSMDFRVLVSWENDPAGDYSVGFTYTLTAP</sequence>
<feature type="chain" id="PRO_5016138741" evidence="1">
    <location>
        <begin position="24"/>
        <end position="169"/>
    </location>
</feature>
<dbReference type="KEGG" id="bana:BARAN1_1067"/>
<proteinExistence type="predicted"/>
<dbReference type="AlphaFoldDB" id="A0A2X3KKD1"/>
<name>A0A2X3KKD1_9BACT</name>
<organism evidence="2 3">
    <name type="scientific">Candidatus Bipolaricaulis anaerobius</name>
    <dbReference type="NCBI Taxonomy" id="2026885"/>
    <lineage>
        <taxon>Bacteria</taxon>
        <taxon>Candidatus Bipolaricaulota</taxon>
        <taxon>Candidatus Bipolaricaulia</taxon>
        <taxon>Candidatus Bipolaricaulales</taxon>
        <taxon>Candidatus Bipolaricaulaceae</taxon>
        <taxon>Candidatus Bipolaricaulis</taxon>
    </lineage>
</organism>
<reference evidence="3" key="1">
    <citation type="submission" date="2018-05" db="EMBL/GenBank/DDBJ databases">
        <authorList>
            <person name="Hao L."/>
        </authorList>
    </citation>
    <scope>NUCLEOTIDE SEQUENCE [LARGE SCALE GENOMIC DNA]</scope>
</reference>
<protein>
    <submittedName>
        <fullName evidence="2">Uncharacterized protein</fullName>
    </submittedName>
</protein>
<dbReference type="RefSeq" id="WP_157959495.1">
    <property type="nucleotide sequence ID" value="NZ_LS483254.1"/>
</dbReference>
<dbReference type="Proteomes" id="UP000249818">
    <property type="component" value="Chromosome BARAN1"/>
</dbReference>
<evidence type="ECO:0000313" key="3">
    <source>
        <dbReference type="Proteomes" id="UP000249818"/>
    </source>
</evidence>
<keyword evidence="3" id="KW-1185">Reference proteome</keyword>
<feature type="signal peptide" evidence="1">
    <location>
        <begin position="1"/>
        <end position="23"/>
    </location>
</feature>
<gene>
    <name evidence="2" type="ORF">BARAN1_1067</name>
</gene>